<evidence type="ECO:0000256" key="9">
    <source>
        <dbReference type="ARBA" id="ARBA00023027"/>
    </source>
</evidence>
<feature type="active site" evidence="19">
    <location>
        <position position="814"/>
    </location>
</feature>
<reference evidence="23" key="1">
    <citation type="submission" date="2015-06" db="EMBL/GenBank/DDBJ databases">
        <authorList>
            <person name="Radhakrishnan R."/>
            <person name="Underwood A."/>
            <person name="Al-Shahib A."/>
        </authorList>
    </citation>
    <scope>NUCLEOTIDE SEQUENCE</scope>
    <source>
        <strain evidence="23">P19_London_7_VIM_2_05_10</strain>
    </source>
</reference>
<comment type="catalytic activity">
    <reaction evidence="15 18">
        <text>L-proline + a quinone = (S)-1-pyrroline-5-carboxylate + a quinol + H(+)</text>
        <dbReference type="Rhea" id="RHEA:23784"/>
        <dbReference type="ChEBI" id="CHEBI:15378"/>
        <dbReference type="ChEBI" id="CHEBI:17388"/>
        <dbReference type="ChEBI" id="CHEBI:24646"/>
        <dbReference type="ChEBI" id="CHEBI:60039"/>
        <dbReference type="ChEBI" id="CHEBI:132124"/>
        <dbReference type="EC" id="1.5.5.2"/>
    </reaction>
</comment>
<evidence type="ECO:0000313" key="25">
    <source>
        <dbReference type="EMBL" id="RPM17030.1"/>
    </source>
</evidence>
<evidence type="ECO:0000313" key="27">
    <source>
        <dbReference type="Proteomes" id="UP000045039"/>
    </source>
</evidence>
<reference evidence="24 29" key="5">
    <citation type="submission" date="2019-11" db="EMBL/GenBank/DDBJ databases">
        <title>Genomes of ocular Pseudomonas aeruginosa isolates.</title>
        <authorList>
            <person name="Khan M."/>
            <person name="Rice S.A."/>
            <person name="Willcox M.D.P."/>
            <person name="Stapleton F."/>
        </authorList>
    </citation>
    <scope>NUCLEOTIDE SEQUENCE [LARGE SCALE GENOMIC DNA]</scope>
    <source>
        <strain evidence="24 29">PA221</strain>
    </source>
</reference>
<dbReference type="PROSITE" id="PS00070">
    <property type="entry name" value="ALDEHYDE_DEHYDR_CYS"/>
    <property type="match status" value="1"/>
</dbReference>
<keyword evidence="4 18" id="KW-0678">Repressor</keyword>
<dbReference type="CDD" id="cd07125">
    <property type="entry name" value="ALDH_PutA-P5CDH"/>
    <property type="match status" value="1"/>
</dbReference>
<dbReference type="GO" id="GO:0010133">
    <property type="term" value="P:L-proline catabolic process to L-glutamate"/>
    <property type="evidence" value="ECO:0007669"/>
    <property type="project" value="UniProtKB-UniRule"/>
</dbReference>
<dbReference type="Gene3D" id="1.20.5.460">
    <property type="entry name" value="Single helix bin"/>
    <property type="match status" value="1"/>
</dbReference>
<evidence type="ECO:0000259" key="21">
    <source>
        <dbReference type="Pfam" id="PF01619"/>
    </source>
</evidence>
<dbReference type="InterPro" id="IPR015590">
    <property type="entry name" value="Aldehyde_DH_dom"/>
</dbReference>
<evidence type="ECO:0000256" key="18">
    <source>
        <dbReference type="PIRNR" id="PIRNR000197"/>
    </source>
</evidence>
<dbReference type="Proteomes" id="UP000284767">
    <property type="component" value="Unassembled WGS sequence"/>
</dbReference>
<comment type="cofactor">
    <cofactor evidence="1 18">
        <name>FAD</name>
        <dbReference type="ChEBI" id="CHEBI:57692"/>
    </cofactor>
</comment>
<dbReference type="SUPFAM" id="SSF81935">
    <property type="entry name" value="N-terminal domain of bifunctional PutA protein"/>
    <property type="match status" value="1"/>
</dbReference>
<comment type="pathway">
    <text evidence="3 18">Amino-acid degradation; L-proline degradation into L-glutamate; L-glutamate from L-proline: step 2/2.</text>
</comment>
<dbReference type="Proteomes" id="UP001297540">
    <property type="component" value="Chromosome"/>
</dbReference>
<dbReference type="Gene3D" id="3.20.20.220">
    <property type="match status" value="1"/>
</dbReference>
<dbReference type="InterPro" id="IPR029041">
    <property type="entry name" value="FAD-linked_oxidoreductase-like"/>
</dbReference>
<keyword evidence="12 18" id="KW-0804">Transcription</keyword>
<evidence type="ECO:0000256" key="3">
    <source>
        <dbReference type="ARBA" id="ARBA00004786"/>
    </source>
</evidence>
<evidence type="ECO:0000256" key="19">
    <source>
        <dbReference type="PIRSR" id="PIRSR000197-1"/>
    </source>
</evidence>
<evidence type="ECO:0000313" key="28">
    <source>
        <dbReference type="Proteomes" id="UP000284767"/>
    </source>
</evidence>
<protein>
    <recommendedName>
        <fullName evidence="18">Bifunctional protein PutA</fullName>
    </recommendedName>
    <domain>
        <recommendedName>
            <fullName evidence="18">Proline dehydrogenase</fullName>
            <ecNumber evidence="18">1.5.5.2</ecNumber>
        </recommendedName>
        <alternativeName>
            <fullName evidence="18">Proline oxidase</fullName>
        </alternativeName>
    </domain>
    <domain>
        <recommendedName>
            <fullName evidence="18">Delta-1-pyrroline-5-carboxylate dehydrogenase</fullName>
            <shortName evidence="18">P5C dehydrogenase</shortName>
            <ecNumber evidence="18">1.2.1.88</ecNumber>
        </recommendedName>
        <alternativeName>
            <fullName evidence="18">L-glutamate gamma-semialdehyde dehydrogenase</fullName>
        </alternativeName>
    </domain>
</protein>
<evidence type="ECO:0000256" key="15">
    <source>
        <dbReference type="ARBA" id="ARBA00048779"/>
    </source>
</evidence>
<keyword evidence="11 18" id="KW-0238">DNA-binding</keyword>
<dbReference type="Gene3D" id="3.40.309.10">
    <property type="entry name" value="Aldehyde Dehydrogenase, Chain A, domain 2"/>
    <property type="match status" value="1"/>
</dbReference>
<evidence type="ECO:0000256" key="5">
    <source>
        <dbReference type="ARBA" id="ARBA00022630"/>
    </source>
</evidence>
<evidence type="ECO:0000256" key="1">
    <source>
        <dbReference type="ARBA" id="ARBA00001974"/>
    </source>
</evidence>
<dbReference type="InterPro" id="IPR016162">
    <property type="entry name" value="Ald_DH_N"/>
</dbReference>
<dbReference type="GO" id="GO:0003677">
    <property type="term" value="F:DNA binding"/>
    <property type="evidence" value="ECO:0007669"/>
    <property type="project" value="UniProtKB-KW"/>
</dbReference>
<dbReference type="Proteomes" id="UP000045039">
    <property type="component" value="Unassembled WGS sequence"/>
</dbReference>
<dbReference type="InterPro" id="IPR024089">
    <property type="entry name" value="PRODH_PutA_dom_I/II"/>
</dbReference>
<dbReference type="EMBL" id="WOAD01000023">
    <property type="protein sequence ID" value="MUI37866.1"/>
    <property type="molecule type" value="Genomic_DNA"/>
</dbReference>
<evidence type="ECO:0000256" key="17">
    <source>
        <dbReference type="ARBA" id="ARBA00060911"/>
    </source>
</evidence>
<reference evidence="27" key="2">
    <citation type="submission" date="2015-06" db="EMBL/GenBank/DDBJ databases">
        <authorList>
            <person name="Radhakrishnan Rajesh"/>
            <person name="Underwood Anthony"/>
            <person name="Al-Shahib Ali"/>
        </authorList>
    </citation>
    <scope>NUCLEOTIDE SEQUENCE [LARGE SCALE GENOMIC DNA]</scope>
    <source>
        <strain evidence="27">P19_London_7_VIM_2_05_10</strain>
    </source>
</reference>
<proteinExistence type="inferred from homology"/>
<feature type="active site" evidence="19">
    <location>
        <position position="848"/>
    </location>
</feature>
<evidence type="ECO:0000313" key="24">
    <source>
        <dbReference type="EMBL" id="MUI37866.1"/>
    </source>
</evidence>
<keyword evidence="9 18" id="KW-0520">NAD</keyword>
<dbReference type="InterPro" id="IPR005933">
    <property type="entry name" value="PutA_C"/>
</dbReference>
<evidence type="ECO:0000313" key="23">
    <source>
        <dbReference type="EMBL" id="CRO67344.1"/>
    </source>
</evidence>
<gene>
    <name evidence="24" type="primary">putA</name>
    <name evidence="24" type="ORF">GNQ48_22950</name>
    <name evidence="25" type="ORF">IPC1295_12735</name>
    <name evidence="26" type="ORF">L4V69_28400</name>
    <name evidence="23" type="ORF">PAERUG_P19_London_7_VIM_2_05_10_02232</name>
</gene>
<keyword evidence="8 18" id="KW-0805">Transcription regulation</keyword>
<dbReference type="Pfam" id="PF01619">
    <property type="entry name" value="Pro_dh"/>
    <property type="match status" value="1"/>
</dbReference>
<dbReference type="SUPFAM" id="SSF51730">
    <property type="entry name" value="FAD-linked oxidoreductase"/>
    <property type="match status" value="1"/>
</dbReference>
<dbReference type="EMBL" id="CP136986">
    <property type="protein sequence ID" value="WOS76383.1"/>
    <property type="molecule type" value="Genomic_DNA"/>
</dbReference>
<feature type="domain" description="Aldehyde dehydrogenase" evidence="20">
    <location>
        <begin position="583"/>
        <end position="1037"/>
    </location>
</feature>
<dbReference type="EC" id="1.2.1.88" evidence="18"/>
<dbReference type="Proteomes" id="UP000433532">
    <property type="component" value="Unassembled WGS sequence"/>
</dbReference>
<evidence type="ECO:0000256" key="8">
    <source>
        <dbReference type="ARBA" id="ARBA00023015"/>
    </source>
</evidence>
<evidence type="ECO:0000256" key="2">
    <source>
        <dbReference type="ARBA" id="ARBA00004739"/>
    </source>
</evidence>
<dbReference type="InterPro" id="IPR016161">
    <property type="entry name" value="Ald_DH/histidinol_DH"/>
</dbReference>
<evidence type="ECO:0000256" key="12">
    <source>
        <dbReference type="ARBA" id="ARBA00023163"/>
    </source>
</evidence>
<dbReference type="RefSeq" id="WP_003085590.1">
    <property type="nucleotide sequence ID" value="NZ_AP014622.1"/>
</dbReference>
<keyword evidence="13" id="KW-0511">Multifunctional enzyme</keyword>
<dbReference type="GO" id="GO:0009898">
    <property type="term" value="C:cytoplasmic side of plasma membrane"/>
    <property type="evidence" value="ECO:0007669"/>
    <property type="project" value="TreeGrafter"/>
</dbReference>
<dbReference type="UniPathway" id="UPA00261">
    <property type="reaction ID" value="UER00373"/>
</dbReference>
<comment type="catalytic activity">
    <reaction evidence="14 18">
        <text>L-glutamate 5-semialdehyde + NAD(+) + H2O = L-glutamate + NADH + 2 H(+)</text>
        <dbReference type="Rhea" id="RHEA:30235"/>
        <dbReference type="ChEBI" id="CHEBI:15377"/>
        <dbReference type="ChEBI" id="CHEBI:15378"/>
        <dbReference type="ChEBI" id="CHEBI:29985"/>
        <dbReference type="ChEBI" id="CHEBI:57540"/>
        <dbReference type="ChEBI" id="CHEBI:57945"/>
        <dbReference type="ChEBI" id="CHEBI:58066"/>
        <dbReference type="EC" id="1.2.1.88"/>
    </reaction>
</comment>
<evidence type="ECO:0000256" key="10">
    <source>
        <dbReference type="ARBA" id="ARBA00023062"/>
    </source>
</evidence>
<evidence type="ECO:0000256" key="7">
    <source>
        <dbReference type="ARBA" id="ARBA00023002"/>
    </source>
</evidence>
<evidence type="ECO:0000313" key="29">
    <source>
        <dbReference type="Proteomes" id="UP000433532"/>
    </source>
</evidence>
<dbReference type="FunFam" id="3.20.20.220:FF:000004">
    <property type="entry name" value="Bifunctional protein PutA"/>
    <property type="match status" value="1"/>
</dbReference>
<organism evidence="24 29">
    <name type="scientific">Pseudomonas aeruginosa</name>
    <dbReference type="NCBI Taxonomy" id="287"/>
    <lineage>
        <taxon>Bacteria</taxon>
        <taxon>Pseudomonadati</taxon>
        <taxon>Pseudomonadota</taxon>
        <taxon>Gammaproteobacteria</taxon>
        <taxon>Pseudomonadales</taxon>
        <taxon>Pseudomonadaceae</taxon>
        <taxon>Pseudomonas</taxon>
    </lineage>
</organism>
<dbReference type="GO" id="GO:0003842">
    <property type="term" value="F:L-glutamate gamma-semialdehyde dehydrogenase activity"/>
    <property type="evidence" value="ECO:0007669"/>
    <property type="project" value="UniProtKB-UniRule"/>
</dbReference>
<dbReference type="KEGG" id="paeb:NCGM1900_1996"/>
<dbReference type="Pfam" id="PF14850">
    <property type="entry name" value="Pro_dh-DNA_bdg"/>
    <property type="match status" value="1"/>
</dbReference>
<evidence type="ECO:0000256" key="16">
    <source>
        <dbReference type="ARBA" id="ARBA00060889"/>
    </source>
</evidence>
<dbReference type="EMBL" id="NSNE01000006">
    <property type="protein sequence ID" value="RPM17030.1"/>
    <property type="molecule type" value="Genomic_DNA"/>
</dbReference>
<comment type="similarity">
    <text evidence="17 18">In the C-terminal section; belongs to the aldehyde dehydrogenase family.</text>
</comment>
<reference evidence="25 28" key="3">
    <citation type="submission" date="2017-08" db="EMBL/GenBank/DDBJ databases">
        <authorList>
            <person name="Feschi L."/>
            <person name="Jeukens J."/>
            <person name="Emond-Rheault J.-G."/>
            <person name="Kukavica-Ibrulj I."/>
            <person name="Boyle B."/>
            <person name="Levesque R.C."/>
        </authorList>
    </citation>
    <scope>NUCLEOTIDE SEQUENCE [LARGE SCALE GENOMIC DNA]</scope>
    <source>
        <strain evidence="25 28">PA-W36</strain>
    </source>
</reference>
<reference evidence="26" key="6">
    <citation type="submission" date="2023-06" db="EMBL/GenBank/DDBJ databases">
        <authorList>
            <consortium name="Clinical and Environmental Microbiology Branch: Whole genome sequencing antimicrobial resistance pathogens in the healthcare setting"/>
        </authorList>
    </citation>
    <scope>NUCLEOTIDE SEQUENCE</scope>
    <source>
        <strain evidence="26">2021CK-01020</strain>
    </source>
</reference>
<dbReference type="GO" id="GO:0003700">
    <property type="term" value="F:DNA-binding transcription factor activity"/>
    <property type="evidence" value="ECO:0007669"/>
    <property type="project" value="InterPro"/>
</dbReference>
<accession>A0A0D6IFP2</accession>
<dbReference type="InterPro" id="IPR016163">
    <property type="entry name" value="Ald_DH_C"/>
</dbReference>
<evidence type="ECO:0000259" key="20">
    <source>
        <dbReference type="Pfam" id="PF00171"/>
    </source>
</evidence>
<evidence type="ECO:0000256" key="6">
    <source>
        <dbReference type="ARBA" id="ARBA00022827"/>
    </source>
</evidence>
<dbReference type="EMBL" id="CVVU01000133">
    <property type="protein sequence ID" value="CRO67344.1"/>
    <property type="molecule type" value="Genomic_DNA"/>
</dbReference>
<evidence type="ECO:0000256" key="14">
    <source>
        <dbReference type="ARBA" id="ARBA00048142"/>
    </source>
</evidence>
<dbReference type="EC" id="1.5.5.2" evidence="18"/>
<comment type="pathway">
    <text evidence="2 18">Amino-acid degradation; L-proline degradation into L-glutamate; L-glutamate from L-proline: step 1/2.</text>
</comment>
<evidence type="ECO:0000259" key="22">
    <source>
        <dbReference type="Pfam" id="PF14850"/>
    </source>
</evidence>
<keyword evidence="10 18" id="KW-0642">Proline metabolism</keyword>
<dbReference type="InterPro" id="IPR002872">
    <property type="entry name" value="Proline_DH_dom"/>
</dbReference>
<dbReference type="Pfam" id="PF00171">
    <property type="entry name" value="Aldedh"/>
    <property type="match status" value="1"/>
</dbReference>
<feature type="domain" description="Proline dehydrogenase PutA" evidence="22">
    <location>
        <begin position="74"/>
        <end position="187"/>
    </location>
</feature>
<dbReference type="AlphaFoldDB" id="A0A0D6IFP2"/>
<comment type="similarity">
    <text evidence="16 18">In the N-terminal section; belongs to the proline dehydrogenase family.</text>
</comment>
<comment type="function">
    <text evidence="18">Oxidizes proline to glutamate for use as a carbon and nitrogen source.</text>
</comment>
<reference evidence="25 28" key="4">
    <citation type="submission" date="2019-01" db="EMBL/GenBank/DDBJ databases">
        <title>The Pseudomonas aeruginosa pan-genome provides new insights on its population structure, horizontal gene transfer and pathogenicity.</title>
        <authorList>
            <person name="Freschi L."/>
            <person name="Vincent A.T."/>
            <person name="Jeukens J."/>
            <person name="Emond-Rheault J.-G."/>
            <person name="Kukavica-Ibrulj I."/>
            <person name="Dupont M.-J."/>
            <person name="Charette S.J."/>
            <person name="Boyle B."/>
            <person name="Levesque R.C."/>
        </authorList>
    </citation>
    <scope>NUCLEOTIDE SEQUENCE [LARGE SCALE GENOMIC DNA]</scope>
    <source>
        <strain evidence="25 28">PA-W36</strain>
    </source>
</reference>
<keyword evidence="7 18" id="KW-0560">Oxidoreductase</keyword>
<dbReference type="PANTHER" id="PTHR42862:SF1">
    <property type="entry name" value="DELTA-1-PYRROLINE-5-CARBOXYLATE DEHYDROGENASE 2, ISOFORM A-RELATED"/>
    <property type="match status" value="1"/>
</dbReference>
<dbReference type="InterPro" id="IPR050485">
    <property type="entry name" value="Proline_metab_enzyme"/>
</dbReference>
<dbReference type="GO" id="GO:0004657">
    <property type="term" value="F:proline dehydrogenase activity"/>
    <property type="evidence" value="ECO:0007669"/>
    <property type="project" value="UniProtKB-UniRule"/>
</dbReference>
<dbReference type="InterPro" id="IPR016160">
    <property type="entry name" value="Ald_DH_CS_CYS"/>
</dbReference>
<evidence type="ECO:0000256" key="4">
    <source>
        <dbReference type="ARBA" id="ARBA00022491"/>
    </source>
</evidence>
<dbReference type="FunFam" id="3.40.309.10:FF:000005">
    <property type="entry name" value="1-pyrroline-5-carboxylate dehydrogenase 1"/>
    <property type="match status" value="1"/>
</dbReference>
<evidence type="ECO:0000313" key="26">
    <source>
        <dbReference type="EMBL" id="WOS76383.1"/>
    </source>
</evidence>
<feature type="domain" description="Proline dehydrogenase" evidence="21">
    <location>
        <begin position="196"/>
        <end position="497"/>
    </location>
</feature>
<reference evidence="26" key="7">
    <citation type="submission" date="2023-10" db="EMBL/GenBank/DDBJ databases">
        <title>Pathogen: clinical or host-associated sample.</title>
        <authorList>
            <person name="Hergert J."/>
            <person name="Casey R."/>
            <person name="Wagner J."/>
            <person name="Young E.L."/>
            <person name="Oakeson K.F."/>
        </authorList>
    </citation>
    <scope>NUCLEOTIDE SEQUENCE</scope>
    <source>
        <strain evidence="26">2021CK-01020</strain>
    </source>
</reference>
<evidence type="ECO:0000256" key="13">
    <source>
        <dbReference type="ARBA" id="ARBA00023268"/>
    </source>
</evidence>
<dbReference type="SUPFAM" id="SSF53720">
    <property type="entry name" value="ALDH-like"/>
    <property type="match status" value="1"/>
</dbReference>
<dbReference type="InterPro" id="IPR025703">
    <property type="entry name" value="Bifunct_PutA"/>
</dbReference>
<evidence type="ECO:0000256" key="11">
    <source>
        <dbReference type="ARBA" id="ARBA00023125"/>
    </source>
</evidence>
<dbReference type="NCBIfam" id="TIGR01238">
    <property type="entry name" value="D1pyr5carbox3"/>
    <property type="match status" value="1"/>
</dbReference>
<sequence length="1060" mass="115617">MFKASHVLQGEDQTRSAAEFFPVISANYAVDEEAYLGELLQLADPGPDGIEAIRRNARALIETVRSRDNAVDTLDALLRQYSLDTQEGLMLMCLAEALLRVPDAATADALIRDKLSAADWQRHLGQSDNVLVNFAAWGLVMTGKVVNIDERTDGRAPSVISRLVQRSGEPVIRAAMNQAMKLMGKQFVLGRTISEALKNGRPCREQGYTYSFDMLGEAALTAADAEKYMADYRQAIDTVGAEPQVGPGPRPSISIKLSALHPRYEVAQRERVLSELFANVLELAVRARKLNVGITIDAEEADRLELSLELYEKLMRDPAIAGWGEFGLVIQAYSKRCLPVLVWLTLLGRELGARIPLRLVKGAYWDSEIKQCQVQGADGYPVYTRKEGTDTSYLACARYLLSEHTRGVIYPQFASHNAHTVTAILALADEARAAGGEERDFEFQRLHGMGDALYDTVIEKYRRNVRIYAPVGAHKDLLPYLVRRLLENGANSSFVHKLVDPRVPVETLIQHPVTQLRQFKTLANDRIPLPQAIFGAGRKNSQGINMNIQNQWNELELAYKPHLTRQWQAAPIVNGEKLSGPAHEVRCPYDLERLVGSVQYASAEQAGKALDVLQAAWPRWSATPVDERAGILERLADLLEAQRGELMALCTLEAGKSLQDGIDEIREAVDFCRYYAQQARQRLVREELRGPTGERNELFYEGRGIFACVSPWNFPLAIFLGQISAALVAGNTVLAKPAEQTSLIAARTVELMFEAGLPKDVIALLPGDGATLGGVFCRDARVAGVAFTGSTDTARIINRQLAEKPGAIATLIAETGGQNAMIVDSTALPEQVIKDAVQSAFTSAGQRCSALRVMYVQQDIAERVIELLKGAMAELKVGPTDVRVSDVGPVIDAEAKAGLEQHIAALKAAGKLIAETKVPGNLNGHFVAPVAFEISGIDELKKENFGPVLHVVRYAAQDLEKVVQAINATGFGLTMGVHSRNEETARRIEELARVGNLYINRNQIGAVVGVQPFGGHGLSGTGPKAGGPNYLLRFVSERTTSVNTTAVGGNASLLSLADAE</sequence>
<dbReference type="NCBIfam" id="NF008869">
    <property type="entry name" value="PRK11904.1"/>
    <property type="match status" value="1"/>
</dbReference>
<dbReference type="PANTHER" id="PTHR42862">
    <property type="entry name" value="DELTA-1-PYRROLINE-5-CARBOXYLATE DEHYDROGENASE 1, ISOFORM A-RELATED"/>
    <property type="match status" value="1"/>
</dbReference>
<dbReference type="Gene3D" id="3.40.605.10">
    <property type="entry name" value="Aldehyde Dehydrogenase, Chain A, domain 1"/>
    <property type="match status" value="1"/>
</dbReference>
<dbReference type="InterPro" id="IPR024082">
    <property type="entry name" value="PRODH_PutA_dom_II"/>
</dbReference>
<keyword evidence="5 18" id="KW-0285">Flavoprotein</keyword>
<name>A0A0D6IFP2_PSEAI</name>
<dbReference type="PIRSF" id="PIRSF000197">
    <property type="entry name" value="Bifunct_PutA"/>
    <property type="match status" value="1"/>
</dbReference>
<keyword evidence="6 18" id="KW-0274">FAD</keyword>